<reference evidence="1 2" key="1">
    <citation type="submission" date="2018-06" db="EMBL/GenBank/DDBJ databases">
        <authorList>
            <consortium name="Pathogen Informatics"/>
            <person name="Doyle S."/>
        </authorList>
    </citation>
    <scope>NUCLEOTIDE SEQUENCE [LARGE SCALE GENOMIC DNA]</scope>
    <source>
        <strain evidence="1 2">NCTC11819</strain>
    </source>
</reference>
<dbReference type="AlphaFoldDB" id="A0A8G2HSK1"/>
<proteinExistence type="predicted"/>
<evidence type="ECO:0000313" key="1">
    <source>
        <dbReference type="EMBL" id="STO16541.1"/>
    </source>
</evidence>
<sequence>MSARFVMSERVPPHTRISRHVVDNLRVLRCQNDTSSFPRPSRPEP</sequence>
<gene>
    <name evidence="1" type="ORF">NCTC11819_01110</name>
</gene>
<protein>
    <submittedName>
        <fullName evidence="1">Uncharacterized protein</fullName>
    </submittedName>
</protein>
<dbReference type="EMBL" id="UGGQ01000006">
    <property type="protein sequence ID" value="STO16541.1"/>
    <property type="molecule type" value="Genomic_DNA"/>
</dbReference>
<dbReference type="Proteomes" id="UP000255284">
    <property type="component" value="Unassembled WGS sequence"/>
</dbReference>
<name>A0A8G2HSK1_9ACTO</name>
<organism evidence="1 2">
    <name type="scientific">Mobiluncus mulieris</name>
    <dbReference type="NCBI Taxonomy" id="2052"/>
    <lineage>
        <taxon>Bacteria</taxon>
        <taxon>Bacillati</taxon>
        <taxon>Actinomycetota</taxon>
        <taxon>Actinomycetes</taxon>
        <taxon>Actinomycetales</taxon>
        <taxon>Actinomycetaceae</taxon>
        <taxon>Mobiluncus</taxon>
    </lineage>
</organism>
<accession>A0A8G2HSK1</accession>
<evidence type="ECO:0000313" key="2">
    <source>
        <dbReference type="Proteomes" id="UP000255284"/>
    </source>
</evidence>
<comment type="caution">
    <text evidence="1">The sequence shown here is derived from an EMBL/GenBank/DDBJ whole genome shotgun (WGS) entry which is preliminary data.</text>
</comment>